<dbReference type="InterPro" id="IPR000172">
    <property type="entry name" value="GMC_OxRdtase_N"/>
</dbReference>
<dbReference type="InterPro" id="IPR036188">
    <property type="entry name" value="FAD/NAD-bd_sf"/>
</dbReference>
<evidence type="ECO:0000313" key="3">
    <source>
        <dbReference type="EMBL" id="KAF0768148.1"/>
    </source>
</evidence>
<comment type="similarity">
    <text evidence="1">Belongs to the GMC oxidoreductase family.</text>
</comment>
<keyword evidence="4" id="KW-1185">Reference proteome</keyword>
<dbReference type="Gene3D" id="3.50.50.60">
    <property type="entry name" value="FAD/NAD(P)-binding domain"/>
    <property type="match status" value="1"/>
</dbReference>
<organism evidence="3 4">
    <name type="scientific">Aphis craccivora</name>
    <name type="common">Cowpea aphid</name>
    <dbReference type="NCBI Taxonomy" id="307492"/>
    <lineage>
        <taxon>Eukaryota</taxon>
        <taxon>Metazoa</taxon>
        <taxon>Ecdysozoa</taxon>
        <taxon>Arthropoda</taxon>
        <taxon>Hexapoda</taxon>
        <taxon>Insecta</taxon>
        <taxon>Pterygota</taxon>
        <taxon>Neoptera</taxon>
        <taxon>Paraneoptera</taxon>
        <taxon>Hemiptera</taxon>
        <taxon>Sternorrhyncha</taxon>
        <taxon>Aphidomorpha</taxon>
        <taxon>Aphidoidea</taxon>
        <taxon>Aphididae</taxon>
        <taxon>Aphidini</taxon>
        <taxon>Aphis</taxon>
        <taxon>Aphis</taxon>
    </lineage>
</organism>
<evidence type="ECO:0000256" key="1">
    <source>
        <dbReference type="ARBA" id="ARBA00010790"/>
    </source>
</evidence>
<protein>
    <submittedName>
        <fullName evidence="3">Glucose dehydrogenase</fullName>
    </submittedName>
</protein>
<dbReference type="OrthoDB" id="269227at2759"/>
<accession>A0A6G0ZB81</accession>
<dbReference type="AlphaFoldDB" id="A0A6G0ZB81"/>
<feature type="non-terminal residue" evidence="3">
    <location>
        <position position="1"/>
    </location>
</feature>
<feature type="domain" description="Glucose-methanol-choline oxidoreductase N-terminal" evidence="2">
    <location>
        <begin position="61"/>
        <end position="211"/>
    </location>
</feature>
<sequence length="230" mass="25961">SFSIEYGFTMRSAGFPPLFEYGLSYLAETFKLKSHEPINRTMPMNISWLGFDGNQCKFQRDMGGSSILNYMIYTRGNRKDYDDWADMGNTGSVLKYFIKSENANLSQAESGYHGKNGLLSVTEVPYYRTLAIAMAFVEAGSQIGLPVIDVNGEKQIGINYLQVSKEINVATMKNGRRWSTNTAFLFLAKRRPNLHMTKLSTVTQILIESFRHDQIGLGRIVVVVNANKHM</sequence>
<name>A0A6G0ZB81_APHCR</name>
<evidence type="ECO:0000259" key="2">
    <source>
        <dbReference type="Pfam" id="PF00732"/>
    </source>
</evidence>
<dbReference type="PANTHER" id="PTHR11552">
    <property type="entry name" value="GLUCOSE-METHANOL-CHOLINE GMC OXIDOREDUCTASE"/>
    <property type="match status" value="1"/>
</dbReference>
<dbReference type="Gene3D" id="3.30.560.10">
    <property type="entry name" value="Glucose Oxidase, domain 3"/>
    <property type="match status" value="1"/>
</dbReference>
<dbReference type="Pfam" id="PF00732">
    <property type="entry name" value="GMC_oxred_N"/>
    <property type="match status" value="1"/>
</dbReference>
<dbReference type="PANTHER" id="PTHR11552:SF227">
    <property type="entry name" value="GLUCOSE DEHYDROGENASE [FAD, QUINONE]-LIKE PROTEIN"/>
    <property type="match status" value="1"/>
</dbReference>
<dbReference type="GO" id="GO:0016614">
    <property type="term" value="F:oxidoreductase activity, acting on CH-OH group of donors"/>
    <property type="evidence" value="ECO:0007669"/>
    <property type="project" value="InterPro"/>
</dbReference>
<dbReference type="SUPFAM" id="SSF51905">
    <property type="entry name" value="FAD/NAD(P)-binding domain"/>
    <property type="match status" value="1"/>
</dbReference>
<dbReference type="EMBL" id="VUJU01000827">
    <property type="protein sequence ID" value="KAF0768148.1"/>
    <property type="molecule type" value="Genomic_DNA"/>
</dbReference>
<dbReference type="GO" id="GO:0050660">
    <property type="term" value="F:flavin adenine dinucleotide binding"/>
    <property type="evidence" value="ECO:0007669"/>
    <property type="project" value="InterPro"/>
</dbReference>
<reference evidence="3 4" key="1">
    <citation type="submission" date="2019-08" db="EMBL/GenBank/DDBJ databases">
        <title>Whole genome of Aphis craccivora.</title>
        <authorList>
            <person name="Voronova N.V."/>
            <person name="Shulinski R.S."/>
            <person name="Bandarenka Y.V."/>
            <person name="Zhorov D.G."/>
            <person name="Warner D."/>
        </authorList>
    </citation>
    <scope>NUCLEOTIDE SEQUENCE [LARGE SCALE GENOMIC DNA]</scope>
    <source>
        <strain evidence="3">180601</strain>
        <tissue evidence="3">Whole Body</tissue>
    </source>
</reference>
<dbReference type="Proteomes" id="UP000478052">
    <property type="component" value="Unassembled WGS sequence"/>
</dbReference>
<gene>
    <name evidence="3" type="ORF">FWK35_00016563</name>
</gene>
<evidence type="ECO:0000313" key="4">
    <source>
        <dbReference type="Proteomes" id="UP000478052"/>
    </source>
</evidence>
<comment type="caution">
    <text evidence="3">The sequence shown here is derived from an EMBL/GenBank/DDBJ whole genome shotgun (WGS) entry which is preliminary data.</text>
</comment>
<dbReference type="InterPro" id="IPR012132">
    <property type="entry name" value="GMC_OxRdtase"/>
</dbReference>
<proteinExistence type="inferred from homology"/>